<feature type="region of interest" description="Disordered" evidence="1">
    <location>
        <begin position="241"/>
        <end position="261"/>
    </location>
</feature>
<evidence type="ECO:0000313" key="2">
    <source>
        <dbReference type="EMBL" id="KAJ8434175.1"/>
    </source>
</evidence>
<reference evidence="2" key="1">
    <citation type="submission" date="2022-04" db="EMBL/GenBank/DDBJ databases">
        <title>Carnegiea gigantea Genome sequencing and assembly v2.</title>
        <authorList>
            <person name="Copetti D."/>
            <person name="Sanderson M.J."/>
            <person name="Burquez A."/>
            <person name="Wojciechowski M.F."/>
        </authorList>
    </citation>
    <scope>NUCLEOTIDE SEQUENCE</scope>
    <source>
        <strain evidence="2">SGP5-SGP5p</strain>
        <tissue evidence="2">Aerial part</tissue>
    </source>
</reference>
<dbReference type="AlphaFoldDB" id="A0A9Q1QAT6"/>
<evidence type="ECO:0000313" key="3">
    <source>
        <dbReference type="Proteomes" id="UP001153076"/>
    </source>
</evidence>
<keyword evidence="3" id="KW-1185">Reference proteome</keyword>
<dbReference type="PANTHER" id="PTHR48161">
    <property type="entry name" value="BNACNNG12870D PROTEIN"/>
    <property type="match status" value="1"/>
</dbReference>
<name>A0A9Q1QAT6_9CARY</name>
<dbReference type="PANTHER" id="PTHR48161:SF1">
    <property type="entry name" value="(RAPE) HYPOTHETICAL PROTEIN"/>
    <property type="match status" value="1"/>
</dbReference>
<accession>A0A9Q1QAT6</accession>
<organism evidence="2 3">
    <name type="scientific">Carnegiea gigantea</name>
    <dbReference type="NCBI Taxonomy" id="171969"/>
    <lineage>
        <taxon>Eukaryota</taxon>
        <taxon>Viridiplantae</taxon>
        <taxon>Streptophyta</taxon>
        <taxon>Embryophyta</taxon>
        <taxon>Tracheophyta</taxon>
        <taxon>Spermatophyta</taxon>
        <taxon>Magnoliopsida</taxon>
        <taxon>eudicotyledons</taxon>
        <taxon>Gunneridae</taxon>
        <taxon>Pentapetalae</taxon>
        <taxon>Caryophyllales</taxon>
        <taxon>Cactineae</taxon>
        <taxon>Cactaceae</taxon>
        <taxon>Cactoideae</taxon>
        <taxon>Echinocereeae</taxon>
        <taxon>Carnegiea</taxon>
    </lineage>
</organism>
<sequence>MKKTDFRKVVQVAQLNIMARKGNPISVGFSLGGRALSGTLRLLGCSAGLALTVGFALRCLLTGEDWGAHMNMMLPGGEGTSSSAEGSVQPPAPALESLHSEDPFSYTPLIPDETRWQELNDRLGINSIARPIDLEVVYNNLNHTSLGWAYFHPARSRMRRKLHKGNIACHKSEASKKHLPYCERGASRAGLDEMRPFDEAKSISGHQTLQLMRRPYGVRVSVYVVTLPAFLLCLEDGPDAAERRPRSGFPTGRGTGDGHLKAHHDLQATPARPGKATRLGMFYGFISTRTIDSLHQHIIEHVLCNRGEGDVGPRKYQSCTFVPTGQEMGAVRRNKHIYGAKSDDIQLSSHSDSTTKHVKTSRMWARSKFTVT</sequence>
<gene>
    <name evidence="2" type="ORF">Cgig2_025315</name>
</gene>
<dbReference type="OrthoDB" id="1929568at2759"/>
<feature type="region of interest" description="Disordered" evidence="1">
    <location>
        <begin position="77"/>
        <end position="101"/>
    </location>
</feature>
<evidence type="ECO:0000256" key="1">
    <source>
        <dbReference type="SAM" id="MobiDB-lite"/>
    </source>
</evidence>
<dbReference type="Proteomes" id="UP001153076">
    <property type="component" value="Unassembled WGS sequence"/>
</dbReference>
<proteinExistence type="predicted"/>
<comment type="caution">
    <text evidence="2">The sequence shown here is derived from an EMBL/GenBank/DDBJ whole genome shotgun (WGS) entry which is preliminary data.</text>
</comment>
<dbReference type="EMBL" id="JAKOGI010000495">
    <property type="protein sequence ID" value="KAJ8434175.1"/>
    <property type="molecule type" value="Genomic_DNA"/>
</dbReference>
<protein>
    <submittedName>
        <fullName evidence="2">Uncharacterized protein</fullName>
    </submittedName>
</protein>